<dbReference type="EMBL" id="WWVX01000007">
    <property type="protein sequence ID" value="MZL70213.1"/>
    <property type="molecule type" value="Genomic_DNA"/>
</dbReference>
<name>A0AAQ1MAU3_9FIRM</name>
<dbReference type="Proteomes" id="UP000474718">
    <property type="component" value="Unassembled WGS sequence"/>
</dbReference>
<keyword evidence="6" id="KW-1185">Reference proteome</keyword>
<feature type="region of interest" description="Disordered" evidence="1">
    <location>
        <begin position="138"/>
        <end position="168"/>
    </location>
</feature>
<keyword evidence="2" id="KW-0812">Transmembrane</keyword>
<evidence type="ECO:0000313" key="3">
    <source>
        <dbReference type="EMBL" id="MZL70213.1"/>
    </source>
</evidence>
<gene>
    <name evidence="3" type="ORF">GT747_10655</name>
    <name evidence="4" type="ORF">SAMN05444424_0119</name>
</gene>
<reference evidence="5" key="2">
    <citation type="submission" date="2016-11" db="EMBL/GenBank/DDBJ databases">
        <authorList>
            <person name="Jaros S."/>
            <person name="Januszkiewicz K."/>
            <person name="Wedrychowicz H."/>
        </authorList>
    </citation>
    <scope>NUCLEOTIDE SEQUENCE [LARGE SCALE GENOMIC DNA]</scope>
    <source>
        <strain evidence="5">DSM 4029</strain>
    </source>
</reference>
<dbReference type="Gene3D" id="1.20.1250.20">
    <property type="entry name" value="MFS general substrate transporter like domains"/>
    <property type="match status" value="1"/>
</dbReference>
<evidence type="ECO:0000313" key="4">
    <source>
        <dbReference type="EMBL" id="SHF62996.1"/>
    </source>
</evidence>
<keyword evidence="2" id="KW-0472">Membrane</keyword>
<comment type="caution">
    <text evidence="4">The sequence shown here is derived from an EMBL/GenBank/DDBJ whole genome shotgun (WGS) entry which is preliminary data.</text>
</comment>
<feature type="transmembrane region" description="Helical" evidence="2">
    <location>
        <begin position="7"/>
        <end position="25"/>
    </location>
</feature>
<feature type="compositionally biased region" description="Acidic residues" evidence="1">
    <location>
        <begin position="84"/>
        <end position="102"/>
    </location>
</feature>
<dbReference type="InterPro" id="IPR036259">
    <property type="entry name" value="MFS_trans_sf"/>
</dbReference>
<dbReference type="SUPFAM" id="SSF103473">
    <property type="entry name" value="MFS general substrate transporter"/>
    <property type="match status" value="1"/>
</dbReference>
<proteinExistence type="predicted"/>
<protein>
    <submittedName>
        <fullName evidence="4">Uncharacterized protein</fullName>
    </submittedName>
</protein>
<organism evidence="4 5">
    <name type="scientific">Bittarella massiliensis</name>
    <name type="common">ex Durand et al. 2017</name>
    <dbReference type="NCBI Taxonomy" id="1720313"/>
    <lineage>
        <taxon>Bacteria</taxon>
        <taxon>Bacillati</taxon>
        <taxon>Bacillota</taxon>
        <taxon>Clostridia</taxon>
        <taxon>Eubacteriales</taxon>
        <taxon>Oscillospiraceae</taxon>
        <taxon>Bittarella (ex Durand et al. 2017)</taxon>
    </lineage>
</organism>
<dbReference type="EMBL" id="FQVY01000001">
    <property type="protein sequence ID" value="SHF62996.1"/>
    <property type="molecule type" value="Genomic_DNA"/>
</dbReference>
<feature type="region of interest" description="Disordered" evidence="1">
    <location>
        <begin position="83"/>
        <end position="102"/>
    </location>
</feature>
<reference evidence="3 6" key="3">
    <citation type="journal article" date="2019" name="Nat. Med.">
        <title>A library of human gut bacterial isolates paired with longitudinal multiomics data enables mechanistic microbiome research.</title>
        <authorList>
            <person name="Poyet M."/>
            <person name="Groussin M."/>
            <person name="Gibbons S.M."/>
            <person name="Avila-Pacheco J."/>
            <person name="Jiang X."/>
            <person name="Kearney S.M."/>
            <person name="Perrotta A.R."/>
            <person name="Berdy B."/>
            <person name="Zhao S."/>
            <person name="Lieberman T.D."/>
            <person name="Swanson P.K."/>
            <person name="Smith M."/>
            <person name="Roesemann S."/>
            <person name="Alexander J.E."/>
            <person name="Rich S.A."/>
            <person name="Livny J."/>
            <person name="Vlamakis H."/>
            <person name="Clish C."/>
            <person name="Bullock K."/>
            <person name="Deik A."/>
            <person name="Scott J."/>
            <person name="Pierce K.A."/>
            <person name="Xavier R.J."/>
            <person name="Alm E.J."/>
        </authorList>
    </citation>
    <scope>NUCLEOTIDE SEQUENCE [LARGE SCALE GENOMIC DNA]</scope>
    <source>
        <strain evidence="3 6">BIOML-A2</strain>
    </source>
</reference>
<evidence type="ECO:0000256" key="2">
    <source>
        <dbReference type="SAM" id="Phobius"/>
    </source>
</evidence>
<dbReference type="RefSeq" id="WP_021658855.1">
    <property type="nucleotide sequence ID" value="NZ_FQVY01000001.1"/>
</dbReference>
<keyword evidence="2" id="KW-1133">Transmembrane helix</keyword>
<evidence type="ECO:0000313" key="6">
    <source>
        <dbReference type="Proteomes" id="UP000474718"/>
    </source>
</evidence>
<reference evidence="4" key="1">
    <citation type="submission" date="2016-11" db="EMBL/GenBank/DDBJ databases">
        <authorList>
            <person name="Varghese N."/>
            <person name="Submissions S."/>
        </authorList>
    </citation>
    <scope>NUCLEOTIDE SEQUENCE</scope>
    <source>
        <strain evidence="4">DSM 4029</strain>
    </source>
</reference>
<evidence type="ECO:0000313" key="5">
    <source>
        <dbReference type="Proteomes" id="UP000184089"/>
    </source>
</evidence>
<sequence>MGIFVAIAILFILISCVLFLVRTPLAQWGSWQWIFLAFSVLLLLFFVAMVWYSIQTHRERKEEKAERAQQEREARRRQAAITYDDLDILPEEEREEPDDFDYEGYSQVEEGEIVYIDGKVMIAGSEEANAAVAALKAEKEEARRRDAEEKARLKAEEEARQKGEDPQE</sequence>
<accession>A0AAQ1MAU3</accession>
<dbReference type="AlphaFoldDB" id="A0AAQ1MAU3"/>
<feature type="transmembrane region" description="Helical" evidence="2">
    <location>
        <begin position="31"/>
        <end position="54"/>
    </location>
</feature>
<dbReference type="Proteomes" id="UP000184089">
    <property type="component" value="Unassembled WGS sequence"/>
</dbReference>
<evidence type="ECO:0000256" key="1">
    <source>
        <dbReference type="SAM" id="MobiDB-lite"/>
    </source>
</evidence>